<dbReference type="InterPro" id="IPR023214">
    <property type="entry name" value="HAD_sf"/>
</dbReference>
<reference evidence="1 2" key="1">
    <citation type="submission" date="2013-03" db="EMBL/GenBank/DDBJ databases">
        <title>The Genome Sequence of Enterococcus sulfureus ATCC_49903 (PacBio/Illumina hybrid assembly).</title>
        <authorList>
            <consortium name="The Broad Institute Genomics Platform"/>
            <consortium name="The Broad Institute Genome Sequencing Center for Infectious Disease"/>
            <person name="Earl A."/>
            <person name="Russ C."/>
            <person name="Gilmore M."/>
            <person name="Surin D."/>
            <person name="Walker B."/>
            <person name="Young S."/>
            <person name="Zeng Q."/>
            <person name="Gargeya S."/>
            <person name="Fitzgerald M."/>
            <person name="Haas B."/>
            <person name="Abouelleil A."/>
            <person name="Allen A.W."/>
            <person name="Alvarado L."/>
            <person name="Arachchi H.M."/>
            <person name="Berlin A.M."/>
            <person name="Chapman S.B."/>
            <person name="Gainer-Dewar J."/>
            <person name="Goldberg J."/>
            <person name="Griggs A."/>
            <person name="Gujja S."/>
            <person name="Hansen M."/>
            <person name="Howarth C."/>
            <person name="Imamovic A."/>
            <person name="Ireland A."/>
            <person name="Larimer J."/>
            <person name="McCowan C."/>
            <person name="Murphy C."/>
            <person name="Pearson M."/>
            <person name="Poon T.W."/>
            <person name="Priest M."/>
            <person name="Roberts A."/>
            <person name="Saif S."/>
            <person name="Shea T."/>
            <person name="Sisk P."/>
            <person name="Sykes S."/>
            <person name="Wortman J."/>
            <person name="Nusbaum C."/>
            <person name="Birren B."/>
        </authorList>
    </citation>
    <scope>NUCLEOTIDE SEQUENCE [LARGE SCALE GENOMIC DNA]</scope>
    <source>
        <strain evidence="1 2">ATCC 49903</strain>
    </source>
</reference>
<evidence type="ECO:0000313" key="2">
    <source>
        <dbReference type="Proteomes" id="UP000015961"/>
    </source>
</evidence>
<dbReference type="Pfam" id="PF13419">
    <property type="entry name" value="HAD_2"/>
    <property type="match status" value="1"/>
</dbReference>
<dbReference type="Gene3D" id="3.40.50.1000">
    <property type="entry name" value="HAD superfamily/HAD-like"/>
    <property type="match status" value="1"/>
</dbReference>
<keyword evidence="2" id="KW-1185">Reference proteome</keyword>
<accession>S0P4S9</accession>
<dbReference type="Gene3D" id="1.10.150.240">
    <property type="entry name" value="Putative phosphatase, domain 2"/>
    <property type="match status" value="1"/>
</dbReference>
<comment type="caution">
    <text evidence="1">The sequence shown here is derived from an EMBL/GenBank/DDBJ whole genome shotgun (WGS) entry which is preliminary data.</text>
</comment>
<dbReference type="InterPro" id="IPR036412">
    <property type="entry name" value="HAD-like_sf"/>
</dbReference>
<name>S0P4S9_9ENTE</name>
<dbReference type="Proteomes" id="UP000015961">
    <property type="component" value="Unassembled WGS sequence"/>
</dbReference>
<dbReference type="GO" id="GO:0008967">
    <property type="term" value="F:phosphoglycolate phosphatase activity"/>
    <property type="evidence" value="ECO:0007669"/>
    <property type="project" value="TreeGrafter"/>
</dbReference>
<dbReference type="InterPro" id="IPR041492">
    <property type="entry name" value="HAD_2"/>
</dbReference>
<dbReference type="eggNOG" id="COG0546">
    <property type="taxonomic scope" value="Bacteria"/>
</dbReference>
<dbReference type="RefSeq" id="WP_016185582.1">
    <property type="nucleotide sequence ID" value="NZ_ASWO01000005.1"/>
</dbReference>
<evidence type="ECO:0008006" key="3">
    <source>
        <dbReference type="Google" id="ProtNLM"/>
    </source>
</evidence>
<dbReference type="PANTHER" id="PTHR43434:SF25">
    <property type="entry name" value="PHOSPHOGLYCOLATE PHOSPHATASE"/>
    <property type="match status" value="1"/>
</dbReference>
<dbReference type="NCBIfam" id="TIGR01549">
    <property type="entry name" value="HAD-SF-IA-v1"/>
    <property type="match status" value="1"/>
</dbReference>
<organism evidence="1 2">
    <name type="scientific">Enterococcus sulfureus ATCC 49903</name>
    <dbReference type="NCBI Taxonomy" id="1140003"/>
    <lineage>
        <taxon>Bacteria</taxon>
        <taxon>Bacillati</taxon>
        <taxon>Bacillota</taxon>
        <taxon>Bacilli</taxon>
        <taxon>Lactobacillales</taxon>
        <taxon>Enterococcaceae</taxon>
        <taxon>Enterococcus</taxon>
    </lineage>
</organism>
<dbReference type="GO" id="GO:0006281">
    <property type="term" value="P:DNA repair"/>
    <property type="evidence" value="ECO:0007669"/>
    <property type="project" value="TreeGrafter"/>
</dbReference>
<gene>
    <name evidence="1" type="ORF">I573_01548</name>
</gene>
<dbReference type="OrthoDB" id="9807630at2"/>
<dbReference type="EMBL" id="ASWO01000005">
    <property type="protein sequence ID" value="EOT83823.1"/>
    <property type="molecule type" value="Genomic_DNA"/>
</dbReference>
<proteinExistence type="predicted"/>
<dbReference type="PATRIC" id="fig|1140003.3.peg.1088"/>
<dbReference type="SFLD" id="SFLDS00003">
    <property type="entry name" value="Haloacid_Dehalogenase"/>
    <property type="match status" value="1"/>
</dbReference>
<dbReference type="SFLD" id="SFLDG01129">
    <property type="entry name" value="C1.5:_HAD__Beta-PGM__Phosphata"/>
    <property type="match status" value="1"/>
</dbReference>
<evidence type="ECO:0000313" key="1">
    <source>
        <dbReference type="EMBL" id="EOT83823.1"/>
    </source>
</evidence>
<dbReference type="SUPFAM" id="SSF56784">
    <property type="entry name" value="HAD-like"/>
    <property type="match status" value="1"/>
</dbReference>
<dbReference type="GO" id="GO:0005829">
    <property type="term" value="C:cytosol"/>
    <property type="evidence" value="ECO:0007669"/>
    <property type="project" value="TreeGrafter"/>
</dbReference>
<sequence>MKYTHYIWDFDGTLFDTYPIILKGFMDTLNTYQIQADEKEIYYLLKSKSSKAIAEKYGLDFAEFTRVFKSFEAKDTREPVPFEGAKAILERVIAEGGKNYILTHRDTPGTNELLATYELTDYFVEIIGSERPFPRKPAPDSLLYLIDTYKMETSQAVMIGDRFMDIDAGKAAGINTVFFDQDHLLEDVSATQNVTHLLDID</sequence>
<dbReference type="PANTHER" id="PTHR43434">
    <property type="entry name" value="PHOSPHOGLYCOLATE PHOSPHATASE"/>
    <property type="match status" value="1"/>
</dbReference>
<dbReference type="STRING" id="1140003.OMY_01130"/>
<dbReference type="InterPro" id="IPR006439">
    <property type="entry name" value="HAD-SF_hydro_IA"/>
</dbReference>
<protein>
    <recommendedName>
        <fullName evidence="3">Phosphoglycolate phosphatase</fullName>
    </recommendedName>
</protein>
<dbReference type="InterPro" id="IPR023198">
    <property type="entry name" value="PGP-like_dom2"/>
</dbReference>
<dbReference type="AlphaFoldDB" id="S0P4S9"/>
<dbReference type="InterPro" id="IPR050155">
    <property type="entry name" value="HAD-like_hydrolase_sf"/>
</dbReference>